<dbReference type="PROSITE" id="PS00198">
    <property type="entry name" value="4FE4S_FER_1"/>
    <property type="match status" value="1"/>
</dbReference>
<evidence type="ECO:0000256" key="2">
    <source>
        <dbReference type="ARBA" id="ARBA00023004"/>
    </source>
</evidence>
<dbReference type="Proteomes" id="UP000192520">
    <property type="component" value="Unassembled WGS sequence"/>
</dbReference>
<protein>
    <recommendedName>
        <fullName evidence="4">4Fe-4S ferredoxin-type domain-containing protein</fullName>
    </recommendedName>
</protein>
<organism evidence="5 6">
    <name type="scientific">candidate division CPR3 bacterium 4484_211</name>
    <dbReference type="NCBI Taxonomy" id="1968527"/>
    <lineage>
        <taxon>Bacteria</taxon>
        <taxon>Bacteria division CPR3</taxon>
    </lineage>
</organism>
<dbReference type="InterPro" id="IPR002586">
    <property type="entry name" value="CobQ/CobB/MinD/ParA_Nub-bd_dom"/>
</dbReference>
<keyword evidence="1" id="KW-0479">Metal-binding</keyword>
<dbReference type="PROSITE" id="PS51379">
    <property type="entry name" value="4FE4S_FER_2"/>
    <property type="match status" value="2"/>
</dbReference>
<accession>A0A1W9NZJ0</accession>
<reference evidence="6" key="1">
    <citation type="submission" date="2017-03" db="EMBL/GenBank/DDBJ databases">
        <title>Novel pathways for hydrocarbon cycling and metabolic interdependencies in hydrothermal sediment communities.</title>
        <authorList>
            <person name="Dombrowski N."/>
            <person name="Seitz K."/>
            <person name="Teske A."/>
            <person name="Baker B."/>
        </authorList>
    </citation>
    <scope>NUCLEOTIDE SEQUENCE [LARGE SCALE GENOMIC DNA]</scope>
</reference>
<dbReference type="InterPro" id="IPR017900">
    <property type="entry name" value="4Fe4S_Fe_S_CS"/>
</dbReference>
<dbReference type="Pfam" id="PF01656">
    <property type="entry name" value="CbiA"/>
    <property type="match status" value="1"/>
</dbReference>
<feature type="domain" description="4Fe-4S ferredoxin-type" evidence="4">
    <location>
        <begin position="63"/>
        <end position="92"/>
    </location>
</feature>
<dbReference type="InterPro" id="IPR027417">
    <property type="entry name" value="P-loop_NTPase"/>
</dbReference>
<dbReference type="EMBL" id="MZGJ01000012">
    <property type="protein sequence ID" value="OQX50963.1"/>
    <property type="molecule type" value="Genomic_DNA"/>
</dbReference>
<dbReference type="STRING" id="1968527.B5M47_02505"/>
<keyword evidence="3" id="KW-0411">Iron-sulfur</keyword>
<keyword evidence="2" id="KW-0408">Iron</keyword>
<dbReference type="GO" id="GO:0051536">
    <property type="term" value="F:iron-sulfur cluster binding"/>
    <property type="evidence" value="ECO:0007669"/>
    <property type="project" value="UniProtKB-KW"/>
</dbReference>
<dbReference type="PANTHER" id="PTHR43063">
    <property type="entry name" value="4FE-4S CLUSTER CONTAINING PARA FAMILY ATPASE PROTEIN"/>
    <property type="match status" value="1"/>
</dbReference>
<name>A0A1W9NZJ0_UNCC3</name>
<dbReference type="Gene3D" id="3.30.70.20">
    <property type="match status" value="1"/>
</dbReference>
<evidence type="ECO:0000259" key="4">
    <source>
        <dbReference type="PROSITE" id="PS51379"/>
    </source>
</evidence>
<feature type="domain" description="4Fe-4S ferredoxin-type" evidence="4">
    <location>
        <begin position="103"/>
        <end position="132"/>
    </location>
</feature>
<evidence type="ECO:0000256" key="3">
    <source>
        <dbReference type="ARBA" id="ARBA00023014"/>
    </source>
</evidence>
<dbReference type="SUPFAM" id="SSF54862">
    <property type="entry name" value="4Fe-4S ferredoxins"/>
    <property type="match status" value="1"/>
</dbReference>
<dbReference type="InterPro" id="IPR017896">
    <property type="entry name" value="4Fe4S_Fe-S-bd"/>
</dbReference>
<dbReference type="SUPFAM" id="SSF52540">
    <property type="entry name" value="P-loop containing nucleoside triphosphate hydrolases"/>
    <property type="match status" value="1"/>
</dbReference>
<sequence length="296" mass="32477">MQLISVTGGKGGVGKSTVSILLANKLVREGKKVVLCDLDVECPNDHLLLGVSLGDVGRFVYAQFPKLNRKKCAKCGLCVSKCPSHAVFQPSTARDAGQKKSADYPVFMPELCSSCGLCWHICPQGAIEIEKKKTGEVFFNKLRTPNSKLEAADLWLITGRSVGVLEESGPVVTAAREFAQDFARQKDADYLLMDTAVGMHCGVIRALLDVDYAYVVTEPTPLGAHDLALILRLLKKLGVSARIVLNQSNLGRRDWVDKIARDFGVKIDWEIPFSQDLVEAYSQGRLGRVDLFNNHD</sequence>
<dbReference type="Pfam" id="PF00037">
    <property type="entry name" value="Fer4"/>
    <property type="match status" value="2"/>
</dbReference>
<dbReference type="Gene3D" id="3.40.50.300">
    <property type="entry name" value="P-loop containing nucleotide triphosphate hydrolases"/>
    <property type="match status" value="1"/>
</dbReference>
<evidence type="ECO:0000256" key="1">
    <source>
        <dbReference type="ARBA" id="ARBA00022723"/>
    </source>
</evidence>
<gene>
    <name evidence="5" type="ORF">B5M47_02505</name>
</gene>
<evidence type="ECO:0000313" key="6">
    <source>
        <dbReference type="Proteomes" id="UP000192520"/>
    </source>
</evidence>
<evidence type="ECO:0000313" key="5">
    <source>
        <dbReference type="EMBL" id="OQX50963.1"/>
    </source>
</evidence>
<dbReference type="AlphaFoldDB" id="A0A1W9NZJ0"/>
<dbReference type="GO" id="GO:0046872">
    <property type="term" value="F:metal ion binding"/>
    <property type="evidence" value="ECO:0007669"/>
    <property type="project" value="UniProtKB-KW"/>
</dbReference>
<comment type="caution">
    <text evidence="5">The sequence shown here is derived from an EMBL/GenBank/DDBJ whole genome shotgun (WGS) entry which is preliminary data.</text>
</comment>
<dbReference type="PANTHER" id="PTHR43063:SF1">
    <property type="entry name" value="4FE-4S CLUSTER CONTAINING PARA FAMILY ATPASE PROTEIN"/>
    <property type="match status" value="1"/>
</dbReference>
<proteinExistence type="predicted"/>